<accession>A0ABY7PJ86</accession>
<feature type="transmembrane region" description="Helical" evidence="1">
    <location>
        <begin position="334"/>
        <end position="351"/>
    </location>
</feature>
<dbReference type="RefSeq" id="WP_270125137.1">
    <property type="nucleotide sequence ID" value="NZ_CP115396.1"/>
</dbReference>
<keyword evidence="1" id="KW-0472">Membrane</keyword>
<name>A0ABY7PJ86_9BACT</name>
<feature type="transmembrane region" description="Helical" evidence="1">
    <location>
        <begin position="385"/>
        <end position="404"/>
    </location>
</feature>
<sequence length="413" mass="48206">MPTLEARRHPALLFRFILSARPFRFPMPTATTPAALPQPPPAIQANQHIYSDYFEEDFVQTLDNNILQLLDAVWFRSELVGFENFPERNDPDVPLIFASNHSGMAFPWDAIVALAHMWRTLPGQRGLPRPLSAPLLSQSTLMNPFQVKEFWKKCGCVDATTLNFETMMYYQDHNLMLYPEGVPGIGKGFNKKYELQRLASSMVRHSITHRTDVVPFYTINGEYLNPYAYSWPWLNNLSKKIGIPFIPLGPIVLLVLLQPWSFYMAFPAKLTFVLGSRIRPYEMLDKDPADMTREDYTALSEKVRLLMQAELDAAVAKHGQQPYRWRELWQRMKANWRCFPFFLPVAWPALFQEFERLYVREGRRDFKMQLDKPGAWLRMVWRNPFTLSFFIPILGWIPIAIRGYRGHRIGEKP</sequence>
<organism evidence="2 3">
    <name type="scientific">Hymenobacter yonginensis</name>
    <dbReference type="NCBI Taxonomy" id="748197"/>
    <lineage>
        <taxon>Bacteria</taxon>
        <taxon>Pseudomonadati</taxon>
        <taxon>Bacteroidota</taxon>
        <taxon>Cytophagia</taxon>
        <taxon>Cytophagales</taxon>
        <taxon>Hymenobacteraceae</taxon>
        <taxon>Hymenobacter</taxon>
    </lineage>
</organism>
<reference evidence="2 3" key="1">
    <citation type="journal article" date="2011" name="Int. J. Syst. Evol. Microbiol.">
        <title>Hymenobacter yonginensis sp. nov., isolated from a mesotrophic artificial lake.</title>
        <authorList>
            <person name="Joung Y."/>
            <person name="Cho S.H."/>
            <person name="Kim H."/>
            <person name="Kim S.B."/>
            <person name="Joh K."/>
        </authorList>
    </citation>
    <scope>NUCLEOTIDE SEQUENCE [LARGE SCALE GENOMIC DNA]</scope>
    <source>
        <strain evidence="2 3">KCTC 22745</strain>
    </source>
</reference>
<evidence type="ECO:0008006" key="4">
    <source>
        <dbReference type="Google" id="ProtNLM"/>
    </source>
</evidence>
<evidence type="ECO:0000256" key="1">
    <source>
        <dbReference type="SAM" id="Phobius"/>
    </source>
</evidence>
<evidence type="ECO:0000313" key="3">
    <source>
        <dbReference type="Proteomes" id="UP001211872"/>
    </source>
</evidence>
<evidence type="ECO:0000313" key="2">
    <source>
        <dbReference type="EMBL" id="WBO82801.1"/>
    </source>
</evidence>
<dbReference type="EMBL" id="CP115396">
    <property type="protein sequence ID" value="WBO82801.1"/>
    <property type="molecule type" value="Genomic_DNA"/>
</dbReference>
<keyword evidence="1" id="KW-0812">Transmembrane</keyword>
<keyword evidence="1" id="KW-1133">Transmembrane helix</keyword>
<keyword evidence="3" id="KW-1185">Reference proteome</keyword>
<feature type="transmembrane region" description="Helical" evidence="1">
    <location>
        <begin position="245"/>
        <end position="266"/>
    </location>
</feature>
<protein>
    <recommendedName>
        <fullName evidence="4">Phospholipid/glycerol acyltransferase domain-containing protein</fullName>
    </recommendedName>
</protein>
<gene>
    <name evidence="2" type="ORF">O9Z63_10410</name>
</gene>
<dbReference type="Proteomes" id="UP001211872">
    <property type="component" value="Chromosome"/>
</dbReference>
<proteinExistence type="predicted"/>